<evidence type="ECO:0000256" key="2">
    <source>
        <dbReference type="ARBA" id="ARBA00007581"/>
    </source>
</evidence>
<evidence type="ECO:0000256" key="3">
    <source>
        <dbReference type="ARBA" id="ARBA00022723"/>
    </source>
</evidence>
<comment type="similarity">
    <text evidence="2">Belongs to the DODA-type extradiol aromatic ring-opening dioxygenase family.</text>
</comment>
<dbReference type="Gene3D" id="3.40.830.10">
    <property type="entry name" value="LigB-like"/>
    <property type="match status" value="1"/>
</dbReference>
<reference evidence="8" key="1">
    <citation type="journal article" date="2019" name="Int. J. Syst. Evol. Microbiol.">
        <title>The Global Catalogue of Microorganisms (GCM) 10K type strain sequencing project: providing services to taxonomists for standard genome sequencing and annotation.</title>
        <authorList>
            <consortium name="The Broad Institute Genomics Platform"/>
            <consortium name="The Broad Institute Genome Sequencing Center for Infectious Disease"/>
            <person name="Wu L."/>
            <person name="Ma J."/>
        </authorList>
    </citation>
    <scope>NUCLEOTIDE SEQUENCE [LARGE SCALE GENOMIC DNA]</scope>
    <source>
        <strain evidence="8">JCM 18715</strain>
    </source>
</reference>
<sequence>MSTPSTLRMPTLFVSHGSPMHAIQAGAAGEAWQAAANAVTEAYGKPRAILMVSAHWETNIPMVTGSAAPETIHDFGGFPAELYRIQYKAPGDPALAERIQSLLRDEGMCAGIEAHRGLDHGAWAPLLHMWPTADVPVLQLSVQSALGARHHLGMGRALTALRDEGVLIFASGHMTHNLRDFFTSRGQPADAGYAQQFRNWVDERVRQRKLEELVDWDVDAPYGLRAHPTPEHFLPLFVALGAAGEGYATTTLFSGMEGSVLAMDAYRFD</sequence>
<name>A0ABP9Q8G2_9RHOO</name>
<dbReference type="SUPFAM" id="SSF53213">
    <property type="entry name" value="LigB-like"/>
    <property type="match status" value="1"/>
</dbReference>
<keyword evidence="5" id="KW-0560">Oxidoreductase</keyword>
<dbReference type="InterPro" id="IPR004183">
    <property type="entry name" value="Xdiol_dOase_suB"/>
</dbReference>
<dbReference type="PANTHER" id="PTHR30096:SF0">
    <property type="entry name" value="4,5-DOPA DIOXYGENASE EXTRADIOL-LIKE PROTEIN"/>
    <property type="match status" value="1"/>
</dbReference>
<evidence type="ECO:0000313" key="8">
    <source>
        <dbReference type="Proteomes" id="UP001500547"/>
    </source>
</evidence>
<proteinExistence type="inferred from homology"/>
<dbReference type="Proteomes" id="UP001500547">
    <property type="component" value="Unassembled WGS sequence"/>
</dbReference>
<comment type="caution">
    <text evidence="7">The sequence shown here is derived from an EMBL/GenBank/DDBJ whole genome shotgun (WGS) entry which is preliminary data.</text>
</comment>
<evidence type="ECO:0000256" key="4">
    <source>
        <dbReference type="ARBA" id="ARBA00022833"/>
    </source>
</evidence>
<dbReference type="PANTHER" id="PTHR30096">
    <property type="entry name" value="4,5-DOPA DIOXYGENASE EXTRADIOL-LIKE PROTEIN"/>
    <property type="match status" value="1"/>
</dbReference>
<dbReference type="RefSeq" id="WP_345530991.1">
    <property type="nucleotide sequence ID" value="NZ_BAABLD010000002.1"/>
</dbReference>
<dbReference type="GO" id="GO:0051213">
    <property type="term" value="F:dioxygenase activity"/>
    <property type="evidence" value="ECO:0007669"/>
    <property type="project" value="UniProtKB-KW"/>
</dbReference>
<keyword evidence="3" id="KW-0479">Metal-binding</keyword>
<evidence type="ECO:0000256" key="5">
    <source>
        <dbReference type="ARBA" id="ARBA00023002"/>
    </source>
</evidence>
<keyword evidence="4" id="KW-0862">Zinc</keyword>
<organism evidence="7 8">
    <name type="scientific">Viridibacterium curvum</name>
    <dbReference type="NCBI Taxonomy" id="1101404"/>
    <lineage>
        <taxon>Bacteria</taxon>
        <taxon>Pseudomonadati</taxon>
        <taxon>Pseudomonadota</taxon>
        <taxon>Betaproteobacteria</taxon>
        <taxon>Rhodocyclales</taxon>
        <taxon>Rhodocyclaceae</taxon>
        <taxon>Viridibacterium</taxon>
    </lineage>
</organism>
<accession>A0ABP9Q8G2</accession>
<evidence type="ECO:0000259" key="6">
    <source>
        <dbReference type="Pfam" id="PF02900"/>
    </source>
</evidence>
<evidence type="ECO:0000256" key="1">
    <source>
        <dbReference type="ARBA" id="ARBA00001947"/>
    </source>
</evidence>
<keyword evidence="8" id="KW-1185">Reference proteome</keyword>
<dbReference type="CDD" id="cd07363">
    <property type="entry name" value="45_DOPA_Dioxygenase"/>
    <property type="match status" value="1"/>
</dbReference>
<dbReference type="PIRSF" id="PIRSF006157">
    <property type="entry name" value="Doxgns_DODA"/>
    <property type="match status" value="1"/>
</dbReference>
<protein>
    <submittedName>
        <fullName evidence="7">Class III extradiol ring-cleavage dioxygenase</fullName>
    </submittedName>
</protein>
<keyword evidence="7" id="KW-0223">Dioxygenase</keyword>
<dbReference type="Pfam" id="PF02900">
    <property type="entry name" value="LigB"/>
    <property type="match status" value="1"/>
</dbReference>
<dbReference type="InterPro" id="IPR014436">
    <property type="entry name" value="Extradiol_dOase_DODA"/>
</dbReference>
<evidence type="ECO:0000313" key="7">
    <source>
        <dbReference type="EMBL" id="GAA5158188.1"/>
    </source>
</evidence>
<comment type="cofactor">
    <cofactor evidence="1">
        <name>Zn(2+)</name>
        <dbReference type="ChEBI" id="CHEBI:29105"/>
    </cofactor>
</comment>
<dbReference type="EMBL" id="BAABLD010000002">
    <property type="protein sequence ID" value="GAA5158188.1"/>
    <property type="molecule type" value="Genomic_DNA"/>
</dbReference>
<feature type="domain" description="Extradiol ring-cleavage dioxygenase class III enzyme subunit B" evidence="6">
    <location>
        <begin position="11"/>
        <end position="245"/>
    </location>
</feature>
<gene>
    <name evidence="7" type="ORF">GCM10025770_02340</name>
</gene>